<feature type="region of interest" description="Disordered" evidence="1">
    <location>
        <begin position="225"/>
        <end position="576"/>
    </location>
</feature>
<evidence type="ECO:0000256" key="2">
    <source>
        <dbReference type="SAM" id="Phobius"/>
    </source>
</evidence>
<dbReference type="SUPFAM" id="SSF140453">
    <property type="entry name" value="EsxAB dimer-like"/>
    <property type="match status" value="1"/>
</dbReference>
<feature type="compositionally biased region" description="Low complexity" evidence="1">
    <location>
        <begin position="240"/>
        <end position="266"/>
    </location>
</feature>
<name>A0ABN2RAU5_9PSEU</name>
<feature type="compositionally biased region" description="Low complexity" evidence="1">
    <location>
        <begin position="367"/>
        <end position="399"/>
    </location>
</feature>
<evidence type="ECO:0000259" key="3">
    <source>
        <dbReference type="Pfam" id="PF03496"/>
    </source>
</evidence>
<keyword evidence="2" id="KW-1133">Transmembrane helix</keyword>
<feature type="compositionally biased region" description="Basic and acidic residues" evidence="1">
    <location>
        <begin position="547"/>
        <end position="562"/>
    </location>
</feature>
<feature type="region of interest" description="Disordered" evidence="1">
    <location>
        <begin position="1060"/>
        <end position="1083"/>
    </location>
</feature>
<feature type="region of interest" description="Disordered" evidence="1">
    <location>
        <begin position="1319"/>
        <end position="1442"/>
    </location>
</feature>
<evidence type="ECO:0000313" key="6">
    <source>
        <dbReference type="Proteomes" id="UP001501116"/>
    </source>
</evidence>
<dbReference type="InterPro" id="IPR003540">
    <property type="entry name" value="ADP-ribosyltransferase"/>
</dbReference>
<accession>A0ABN2RAU5</accession>
<reference evidence="5 6" key="1">
    <citation type="journal article" date="2019" name="Int. J. Syst. Evol. Microbiol.">
        <title>The Global Catalogue of Microorganisms (GCM) 10K type strain sequencing project: providing services to taxonomists for standard genome sequencing and annotation.</title>
        <authorList>
            <consortium name="The Broad Institute Genomics Platform"/>
            <consortium name="The Broad Institute Genome Sequencing Center for Infectious Disease"/>
            <person name="Wu L."/>
            <person name="Ma J."/>
        </authorList>
    </citation>
    <scope>NUCLEOTIDE SEQUENCE [LARGE SCALE GENOMIC DNA]</scope>
    <source>
        <strain evidence="5 6">JCM 14545</strain>
    </source>
</reference>
<dbReference type="Pfam" id="PF25547">
    <property type="entry name" value="WXG100_2"/>
    <property type="match status" value="1"/>
</dbReference>
<feature type="compositionally biased region" description="Low complexity" evidence="1">
    <location>
        <begin position="428"/>
        <end position="445"/>
    </location>
</feature>
<dbReference type="InterPro" id="IPR057746">
    <property type="entry name" value="CpnT-like_N"/>
</dbReference>
<feature type="compositionally biased region" description="Basic and acidic residues" evidence="1">
    <location>
        <begin position="788"/>
        <end position="815"/>
    </location>
</feature>
<feature type="compositionally biased region" description="Pro residues" evidence="1">
    <location>
        <begin position="308"/>
        <end position="341"/>
    </location>
</feature>
<feature type="domain" description="ADP ribosyltransferase" evidence="3">
    <location>
        <begin position="699"/>
        <end position="782"/>
    </location>
</feature>
<comment type="caution">
    <text evidence="5">The sequence shown here is derived from an EMBL/GenBank/DDBJ whole genome shotgun (WGS) entry which is preliminary data.</text>
</comment>
<dbReference type="Gene3D" id="1.10.287.1060">
    <property type="entry name" value="ESAT-6-like"/>
    <property type="match status" value="1"/>
</dbReference>
<feature type="compositionally biased region" description="Low complexity" evidence="1">
    <location>
        <begin position="348"/>
        <end position="357"/>
    </location>
</feature>
<feature type="domain" description="Outer membrane channel protein CpnT-like N-terminal" evidence="4">
    <location>
        <begin position="5"/>
        <end position="149"/>
    </location>
</feature>
<feature type="compositionally biased region" description="Low complexity" evidence="1">
    <location>
        <begin position="288"/>
        <end position="307"/>
    </location>
</feature>
<evidence type="ECO:0000256" key="1">
    <source>
        <dbReference type="SAM" id="MobiDB-lite"/>
    </source>
</evidence>
<protein>
    <recommendedName>
        <fullName evidence="7">NAD(+)--protein-arginine ADP-ribosyltransferase</fullName>
    </recommendedName>
</protein>
<feature type="compositionally biased region" description="Basic and acidic residues" evidence="1">
    <location>
        <begin position="1352"/>
        <end position="1374"/>
    </location>
</feature>
<dbReference type="PROSITE" id="PS51996">
    <property type="entry name" value="TR_MART"/>
    <property type="match status" value="1"/>
</dbReference>
<dbReference type="InterPro" id="IPR036689">
    <property type="entry name" value="ESAT-6-like_sf"/>
</dbReference>
<keyword evidence="2" id="KW-0812">Transmembrane</keyword>
<organism evidence="5 6">
    <name type="scientific">Amycolatopsis minnesotensis</name>
    <dbReference type="NCBI Taxonomy" id="337894"/>
    <lineage>
        <taxon>Bacteria</taxon>
        <taxon>Bacillati</taxon>
        <taxon>Actinomycetota</taxon>
        <taxon>Actinomycetes</taxon>
        <taxon>Pseudonocardiales</taxon>
        <taxon>Pseudonocardiaceae</taxon>
        <taxon>Amycolatopsis</taxon>
    </lineage>
</organism>
<proteinExistence type="predicted"/>
<dbReference type="EMBL" id="BAAANN010000017">
    <property type="protein sequence ID" value="GAA1966298.1"/>
    <property type="molecule type" value="Genomic_DNA"/>
</dbReference>
<feature type="compositionally biased region" description="Basic and acidic residues" evidence="1">
    <location>
        <begin position="1387"/>
        <end position="1404"/>
    </location>
</feature>
<feature type="region of interest" description="Disordered" evidence="1">
    <location>
        <begin position="788"/>
        <end position="886"/>
    </location>
</feature>
<evidence type="ECO:0008006" key="7">
    <source>
        <dbReference type="Google" id="ProtNLM"/>
    </source>
</evidence>
<dbReference type="Pfam" id="PF03496">
    <property type="entry name" value="ADPrib_exo_Tox"/>
    <property type="match status" value="1"/>
</dbReference>
<dbReference type="SUPFAM" id="SSF56399">
    <property type="entry name" value="ADP-ribosylation"/>
    <property type="match status" value="1"/>
</dbReference>
<feature type="compositionally biased region" description="Pro residues" evidence="1">
    <location>
        <begin position="464"/>
        <end position="514"/>
    </location>
</feature>
<dbReference type="Gene3D" id="3.90.176.10">
    <property type="entry name" value="Toxin ADP-ribosyltransferase, Chain A, domain 1"/>
    <property type="match status" value="2"/>
</dbReference>
<keyword evidence="2" id="KW-0472">Membrane</keyword>
<dbReference type="Proteomes" id="UP001501116">
    <property type="component" value="Unassembled WGS sequence"/>
</dbReference>
<feature type="compositionally biased region" description="Basic and acidic residues" evidence="1">
    <location>
        <begin position="1431"/>
        <end position="1442"/>
    </location>
</feature>
<feature type="transmembrane region" description="Helical" evidence="2">
    <location>
        <begin position="110"/>
        <end position="134"/>
    </location>
</feature>
<evidence type="ECO:0000259" key="4">
    <source>
        <dbReference type="Pfam" id="PF25547"/>
    </source>
</evidence>
<feature type="compositionally biased region" description="Basic and acidic residues" evidence="1">
    <location>
        <begin position="831"/>
        <end position="864"/>
    </location>
</feature>
<sequence length="1442" mass="153007">MGMEMPDAVKWLLPIVVGQSWPEGDETKLRELGDAWHTAAEAVAPATDAGDQAVSAAVTAWTGESAEAFEELWKKFAEGDEAYPKSLAEAANALGDLCDQTALDVEYTKYLIIASLLILLAQIVAMIAAAFGTFGASTAGIPVAQALTRTAIEAMVKELLAKLVEMGHKQVVKKVLQRVPAEVLENAGMNLGKTEDAAVSGAVGHAKEVGGAIGRHDADLNRATAALPDTPGTRDTPDIAHAAPPLSAGSPAPSGGPPAGAAGRAPTGEQPGGPPPQNAPRSAGPQGFGPRSGPVGFVPPSGGFTAPPQHPPGGPPPGGIPGAPPPGGRAPSGPGRPPPGFDPRRQDAPGGRPPQGHGRPGHGGPQGPQRPGPNAQGQRRPGQGQHAPNQGQLPPRQAGPRPPAPGGHCPPEGPATPARGPRPPGFPRPGQDFPGRQQPQGQRQPGPDRPGGPPRHGQPHGPGGRPPAPPPAGQRPPGGGFPPPGPRQGRPLPPEPGRPPAGSPPGPARPPGHQPGPRRPDGGRPGQPPRPEGPHREPEAPAEPPESTEHQQGEPPSTKDETGPPPAGEHSGREFRTDRRADFDALGEIQLDTGQIGDHGELRHEEVRRDALELRARDPRYGHMSDDGAYAVHSYTRHEVFRGVNAALRTGFGLPALAKQVRAIVSGLTELPPFEGEVVRTVNHNGDHGRAAVTAAHYEPGKTVVESQFSSTSQVTAEDRDSAFEGEVELRIRSKTGRDISGIASVRDEREVLLKPGTQLHVHSRELVTLPDGREKWVVHAEEVLHGDPRHLGQEAADQHVQERRERQAADDRRPAKSVASALGPAGMAEQRQKTNADIERENREEAAAAEERKAEYHRTHEPEGGWAELNRATTPPGEPAIHDGTARSPEQQVRFLREHLPEVANVNAHNYYAPDARENGFHGNDADAVVALEEGFQGRPRAASPALPDDVGSLDSVRQKLGGRWAEHPDFGSAIREIGAWPVGSRGVLAFQAAAGEPNRMVTVAHTEHGVAIVDPTANRLAALPEGHAKVQLLPYHREGGLPESDAAPHREPEITERAHEGPVAEPEHHPEPEPEPRATAADHDAIRRSMEDADAFDRLHREALAARDRSEKLQHVSDEAATALRAFTTHDLAYDLNDAHRSGAPEGMRERQARALAAALDEVPGVTARTVRGIDHHGDARLAELTADQYVPGRVNVETSFSGATIEDEGVEAPKFGYDVEIHVGSKNVKDISALARNPEREGLSKPGTQLFVHSKELVDLPGGGKKWVIHAEEVLPGDPRHLDQDTAKQQMAERRARYAETAHQYAESGSTRFADLLGSDGRNAGRQVAEPVHGGAAITDRLAGFDADPVARPEPEPPARAPEAAEHHRAPADLGPEPAPDAELVARHDVLAEEPTTRHDDEDLGPAPREDPPTELAWSGRDEEQEWDDRKAAEEGTGN</sequence>
<feature type="compositionally biased region" description="Low complexity" evidence="1">
    <location>
        <begin position="406"/>
        <end position="419"/>
    </location>
</feature>
<keyword evidence="6" id="KW-1185">Reference proteome</keyword>
<evidence type="ECO:0000313" key="5">
    <source>
        <dbReference type="EMBL" id="GAA1966298.1"/>
    </source>
</evidence>
<gene>
    <name evidence="5" type="ORF">GCM10009754_43390</name>
</gene>